<keyword evidence="1" id="KW-1133">Transmembrane helix</keyword>
<keyword evidence="1" id="KW-0812">Transmembrane</keyword>
<evidence type="ECO:0000313" key="3">
    <source>
        <dbReference type="Proteomes" id="UP000216215"/>
    </source>
</evidence>
<organism evidence="2 3">
    <name type="scientific">Mesorhizobium mediterraneum</name>
    <dbReference type="NCBI Taxonomy" id="43617"/>
    <lineage>
        <taxon>Bacteria</taxon>
        <taxon>Pseudomonadati</taxon>
        <taxon>Pseudomonadota</taxon>
        <taxon>Alphaproteobacteria</taxon>
        <taxon>Hyphomicrobiales</taxon>
        <taxon>Phyllobacteriaceae</taxon>
        <taxon>Mesorhizobium</taxon>
    </lineage>
</organism>
<feature type="transmembrane region" description="Helical" evidence="1">
    <location>
        <begin position="333"/>
        <end position="354"/>
    </location>
</feature>
<evidence type="ECO:0008006" key="4">
    <source>
        <dbReference type="Google" id="ProtNLM"/>
    </source>
</evidence>
<dbReference type="Proteomes" id="UP000216215">
    <property type="component" value="Unassembled WGS sequence"/>
</dbReference>
<keyword evidence="3" id="KW-1185">Reference proteome</keyword>
<reference evidence="3" key="1">
    <citation type="submission" date="2017-08" db="EMBL/GenBank/DDBJ databases">
        <title>Mesorhizobium wenxinae sp. nov., a novel rhizobial species isolated from root nodules of chickpea (Cicer arietinum L.).</title>
        <authorList>
            <person name="Zhang J."/>
        </authorList>
    </citation>
    <scope>NUCLEOTIDE SEQUENCE [LARGE SCALE GENOMIC DNA]</scope>
    <source>
        <strain evidence="3">USDA 3392</strain>
    </source>
</reference>
<dbReference type="RefSeq" id="WP_095485295.1">
    <property type="nucleotide sequence ID" value="NZ_CP088151.1"/>
</dbReference>
<feature type="transmembrane region" description="Helical" evidence="1">
    <location>
        <begin position="196"/>
        <end position="215"/>
    </location>
</feature>
<feature type="transmembrane region" description="Helical" evidence="1">
    <location>
        <begin position="253"/>
        <end position="273"/>
    </location>
</feature>
<dbReference type="EMBL" id="NPKI01000017">
    <property type="protein sequence ID" value="PAQ01342.1"/>
    <property type="molecule type" value="Genomic_DNA"/>
</dbReference>
<keyword evidence="1" id="KW-0472">Membrane</keyword>
<dbReference type="AlphaFoldDB" id="A0AB36R9N7"/>
<evidence type="ECO:0000313" key="2">
    <source>
        <dbReference type="EMBL" id="PAQ01342.1"/>
    </source>
</evidence>
<sequence length="461" mass="50287">MAKPSLAIFAIVVAGLVLRLLGARGDLWLDEIWSFSLIEPLTSINQIFWRVNHDNNHFLNSAYLYLIGPDTSPLLQRGLSIAFGASTIVAAAAVPRGRWAMISTSLLFAVSYPMVHYGSEARGYAGLVLFTLLSVVFLERWLDKRGSSVIALAAAILLGLLSHLTMIEMVPVLVAWTTWVTWLRTERIGRTLADVGLTFTPAVLAVLPLAICVVVGAQLSGFVVGGVSPFSFQAFAKGYGGVIRYLLGLPSWIGDWACIAAACGMVCISAGIWRDRRASLYVIGIVGLPALMCAANLPNLQIPRYFIVSGTLLLLWTGEMLGRGFDAGGFKRYLAAGALAVMMSGSISSLLQFYEYGRGSYASIVGQMTQNGATTYASNHDFRTAMVVDYFAARTGRQAWFVPKDELCIRRPAWLIMEGDPDIQSKRVEPASACALAYERIDASRNWGLSGLSWTLYRRRD</sequence>
<evidence type="ECO:0000256" key="1">
    <source>
        <dbReference type="SAM" id="Phobius"/>
    </source>
</evidence>
<gene>
    <name evidence="2" type="ORF">CIT25_14815</name>
</gene>
<feature type="transmembrane region" description="Helical" evidence="1">
    <location>
        <begin position="121"/>
        <end position="138"/>
    </location>
</feature>
<accession>A0AB36R9N7</accession>
<feature type="transmembrane region" description="Helical" evidence="1">
    <location>
        <begin position="280"/>
        <end position="297"/>
    </location>
</feature>
<feature type="transmembrane region" description="Helical" evidence="1">
    <location>
        <begin position="150"/>
        <end position="176"/>
    </location>
</feature>
<name>A0AB36R9N7_9HYPH</name>
<comment type="caution">
    <text evidence="2">The sequence shown here is derived from an EMBL/GenBank/DDBJ whole genome shotgun (WGS) entry which is preliminary data.</text>
</comment>
<protein>
    <recommendedName>
        <fullName evidence="4">Glycosyltransferase RgtA/B/C/D-like domain-containing protein</fullName>
    </recommendedName>
</protein>
<proteinExistence type="predicted"/>
<feature type="transmembrane region" description="Helical" evidence="1">
    <location>
        <begin position="74"/>
        <end position="94"/>
    </location>
</feature>